<dbReference type="EMBL" id="BMUL01000008">
    <property type="protein sequence ID" value="GHA89342.1"/>
    <property type="molecule type" value="Genomic_DNA"/>
</dbReference>
<dbReference type="NCBIfam" id="TIGR04509">
    <property type="entry name" value="mod_pep_NH_fam"/>
    <property type="match status" value="1"/>
</dbReference>
<dbReference type="InterPro" id="IPR030976">
    <property type="entry name" value="Mod_pep_NH_fam"/>
</dbReference>
<sequence>MMPTHAPGNGKTRLPADVIDRLLDLLSTDDQFRELFTRDRHAALALAGCDLTTEQLRAASPLRCLTVRELAGKEAIARAREELRAHLLSDAAYSNPHALEAGAVPTALLRD</sequence>
<protein>
    <submittedName>
        <fullName evidence="1">Uncharacterized protein</fullName>
    </submittedName>
</protein>
<proteinExistence type="predicted"/>
<dbReference type="Proteomes" id="UP000644020">
    <property type="component" value="Unassembled WGS sequence"/>
</dbReference>
<evidence type="ECO:0000313" key="1">
    <source>
        <dbReference type="EMBL" id="GHA89342.1"/>
    </source>
</evidence>
<name>A0A918W9A7_9ACTN</name>
<comment type="caution">
    <text evidence="1">The sequence shown here is derived from an EMBL/GenBank/DDBJ whole genome shotgun (WGS) entry which is preliminary data.</text>
</comment>
<evidence type="ECO:0000313" key="2">
    <source>
        <dbReference type="Proteomes" id="UP000644020"/>
    </source>
</evidence>
<dbReference type="RefSeq" id="WP_189978514.1">
    <property type="nucleotide sequence ID" value="NZ_BMUL01000008.1"/>
</dbReference>
<organism evidence="1 2">
    <name type="scientific">Streptomyces termitum</name>
    <dbReference type="NCBI Taxonomy" id="67368"/>
    <lineage>
        <taxon>Bacteria</taxon>
        <taxon>Bacillati</taxon>
        <taxon>Actinomycetota</taxon>
        <taxon>Actinomycetes</taxon>
        <taxon>Kitasatosporales</taxon>
        <taxon>Streptomycetaceae</taxon>
        <taxon>Streptomyces</taxon>
    </lineage>
</organism>
<accession>A0A918W9A7</accession>
<keyword evidence="2" id="KW-1185">Reference proteome</keyword>
<gene>
    <name evidence="1" type="ORF">GCM10010305_36290</name>
</gene>
<reference evidence="1" key="1">
    <citation type="journal article" date="2014" name="Int. J. Syst. Evol. Microbiol.">
        <title>Complete genome sequence of Corynebacterium casei LMG S-19264T (=DSM 44701T), isolated from a smear-ripened cheese.</title>
        <authorList>
            <consortium name="US DOE Joint Genome Institute (JGI-PGF)"/>
            <person name="Walter F."/>
            <person name="Albersmeier A."/>
            <person name="Kalinowski J."/>
            <person name="Ruckert C."/>
        </authorList>
    </citation>
    <scope>NUCLEOTIDE SEQUENCE</scope>
    <source>
        <strain evidence="1">JCM 4518</strain>
    </source>
</reference>
<reference evidence="1" key="2">
    <citation type="submission" date="2020-09" db="EMBL/GenBank/DDBJ databases">
        <authorList>
            <person name="Sun Q."/>
            <person name="Ohkuma M."/>
        </authorList>
    </citation>
    <scope>NUCLEOTIDE SEQUENCE</scope>
    <source>
        <strain evidence="1">JCM 4518</strain>
    </source>
</reference>
<dbReference type="AlphaFoldDB" id="A0A918W9A7"/>